<evidence type="ECO:0008006" key="5">
    <source>
        <dbReference type="Google" id="ProtNLM"/>
    </source>
</evidence>
<sequence>MKKALTPFLFVALALPTLAFADTVSKTVPLAKVQAATGATSAQTVVNNNSTTVISPRTGISYTLGDTNGRPIILKTAAIAAATEATANRIVAANPALSPSSQEKAKQTLLASNLAPNSAQ</sequence>
<protein>
    <recommendedName>
        <fullName evidence="5">Lipoprotein</fullName>
    </recommendedName>
</protein>
<evidence type="ECO:0000256" key="1">
    <source>
        <dbReference type="SAM" id="MobiDB-lite"/>
    </source>
</evidence>
<feature type="signal peptide" evidence="2">
    <location>
        <begin position="1"/>
        <end position="21"/>
    </location>
</feature>
<evidence type="ECO:0000256" key="2">
    <source>
        <dbReference type="SAM" id="SignalP"/>
    </source>
</evidence>
<dbReference type="AlphaFoldDB" id="A0A2U3N260"/>
<dbReference type="InParanoid" id="A0A2U3N260"/>
<name>A0A2U3N260_9GAMM</name>
<organism evidence="3 4">
    <name type="scientific">Acinetobacter stercoris</name>
    <dbReference type="NCBI Taxonomy" id="2126983"/>
    <lineage>
        <taxon>Bacteria</taxon>
        <taxon>Pseudomonadati</taxon>
        <taxon>Pseudomonadota</taxon>
        <taxon>Gammaproteobacteria</taxon>
        <taxon>Moraxellales</taxon>
        <taxon>Moraxellaceae</taxon>
        <taxon>Acinetobacter</taxon>
    </lineage>
</organism>
<keyword evidence="4" id="KW-1185">Reference proteome</keyword>
<dbReference type="OrthoDB" id="6695178at2"/>
<dbReference type="RefSeq" id="WP_121975169.1">
    <property type="nucleotide sequence ID" value="NZ_OOGT01000169.1"/>
</dbReference>
<dbReference type="EMBL" id="OOGT01000169">
    <property type="protein sequence ID" value="SPL71751.1"/>
    <property type="molecule type" value="Genomic_DNA"/>
</dbReference>
<reference evidence="4" key="1">
    <citation type="submission" date="2018-03" db="EMBL/GenBank/DDBJ databases">
        <authorList>
            <person name="Blom J."/>
        </authorList>
    </citation>
    <scope>NUCLEOTIDE SEQUENCE [LARGE SCALE GENOMIC DNA]</scope>
    <source>
        <strain evidence="4">KPC-SM-21</strain>
    </source>
</reference>
<accession>A0A2U3N260</accession>
<dbReference type="Proteomes" id="UP000245974">
    <property type="component" value="Unassembled WGS sequence"/>
</dbReference>
<proteinExistence type="predicted"/>
<feature type="region of interest" description="Disordered" evidence="1">
    <location>
        <begin position="96"/>
        <end position="120"/>
    </location>
</feature>
<feature type="compositionally biased region" description="Polar residues" evidence="1">
    <location>
        <begin position="109"/>
        <end position="120"/>
    </location>
</feature>
<evidence type="ECO:0000313" key="4">
    <source>
        <dbReference type="Proteomes" id="UP000245974"/>
    </source>
</evidence>
<gene>
    <name evidence="3" type="ORF">KPC_2929</name>
</gene>
<evidence type="ECO:0000313" key="3">
    <source>
        <dbReference type="EMBL" id="SPL71751.1"/>
    </source>
</evidence>
<feature type="chain" id="PRO_5015712672" description="Lipoprotein" evidence="2">
    <location>
        <begin position="22"/>
        <end position="120"/>
    </location>
</feature>
<keyword evidence="2" id="KW-0732">Signal</keyword>